<organism evidence="2 3">
    <name type="scientific">Streptococcus sinensis</name>
    <dbReference type="NCBI Taxonomy" id="176090"/>
    <lineage>
        <taxon>Bacteria</taxon>
        <taxon>Bacillati</taxon>
        <taxon>Bacillota</taxon>
        <taxon>Bacilli</taxon>
        <taxon>Lactobacillales</taxon>
        <taxon>Streptococcaceae</taxon>
        <taxon>Streptococcus</taxon>
    </lineage>
</organism>
<reference evidence="2 3" key="1">
    <citation type="submission" date="2014-06" db="EMBL/GenBank/DDBJ databases">
        <authorList>
            <person name="Teng J.L."/>
            <person name="Huang Y."/>
            <person name="Tse H."/>
            <person name="Lau S.K."/>
            <person name="Woo P.C."/>
        </authorList>
    </citation>
    <scope>NUCLEOTIDE SEQUENCE [LARGE SCALE GENOMIC DNA]</scope>
    <source>
        <strain evidence="2 3">HKU4</strain>
    </source>
</reference>
<protein>
    <submittedName>
        <fullName evidence="2">Mobile element protein</fullName>
    </submittedName>
</protein>
<evidence type="ECO:0000313" key="3">
    <source>
        <dbReference type="Proteomes" id="UP000030019"/>
    </source>
</evidence>
<dbReference type="STRING" id="176090.SSIN_1112"/>
<dbReference type="InterPro" id="IPR051917">
    <property type="entry name" value="Transposase-Integrase"/>
</dbReference>
<dbReference type="SUPFAM" id="SSF53098">
    <property type="entry name" value="Ribonuclease H-like"/>
    <property type="match status" value="1"/>
</dbReference>
<dbReference type="PROSITE" id="PS50994">
    <property type="entry name" value="INTEGRASE"/>
    <property type="match status" value="1"/>
</dbReference>
<comment type="caution">
    <text evidence="2">The sequence shown here is derived from an EMBL/GenBank/DDBJ whole genome shotgun (WGS) entry which is preliminary data.</text>
</comment>
<dbReference type="NCBIfam" id="NF033563">
    <property type="entry name" value="transpos_IS30"/>
    <property type="match status" value="1"/>
</dbReference>
<accession>A0A0A0DGB2</accession>
<dbReference type="PANTHER" id="PTHR10948">
    <property type="entry name" value="TRANSPOSASE"/>
    <property type="match status" value="1"/>
</dbReference>
<dbReference type="InterPro" id="IPR012337">
    <property type="entry name" value="RNaseH-like_sf"/>
</dbReference>
<dbReference type="GO" id="GO:0032196">
    <property type="term" value="P:transposition"/>
    <property type="evidence" value="ECO:0007669"/>
    <property type="project" value="TreeGrafter"/>
</dbReference>
<dbReference type="GO" id="GO:0015074">
    <property type="term" value="P:DNA integration"/>
    <property type="evidence" value="ECO:0007669"/>
    <property type="project" value="InterPro"/>
</dbReference>
<evidence type="ECO:0000259" key="1">
    <source>
        <dbReference type="PROSITE" id="PS50994"/>
    </source>
</evidence>
<dbReference type="InterPro" id="IPR053392">
    <property type="entry name" value="Transposase_IS30-like"/>
</dbReference>
<dbReference type="eggNOG" id="COG2826">
    <property type="taxonomic scope" value="Bacteria"/>
</dbReference>
<dbReference type="PATRIC" id="fig|176090.4.peg.1077"/>
<dbReference type="EMBL" id="JPEN01000066">
    <property type="protein sequence ID" value="KGM37120.1"/>
    <property type="molecule type" value="Genomic_DNA"/>
</dbReference>
<dbReference type="AlphaFoldDB" id="A0A0A0DGB2"/>
<evidence type="ECO:0000313" key="2">
    <source>
        <dbReference type="EMBL" id="KGM37120.1"/>
    </source>
</evidence>
<dbReference type="GO" id="GO:0005829">
    <property type="term" value="C:cytosol"/>
    <property type="evidence" value="ECO:0007669"/>
    <property type="project" value="TreeGrafter"/>
</dbReference>
<dbReference type="Pfam" id="PF00665">
    <property type="entry name" value="rve"/>
    <property type="match status" value="1"/>
</dbReference>
<dbReference type="PANTHER" id="PTHR10948:SF23">
    <property type="entry name" value="TRANSPOSASE INSI FOR INSERTION SEQUENCE ELEMENT IS30A-RELATED"/>
    <property type="match status" value="1"/>
</dbReference>
<dbReference type="GO" id="GO:0004803">
    <property type="term" value="F:transposase activity"/>
    <property type="evidence" value="ECO:0007669"/>
    <property type="project" value="TreeGrafter"/>
</dbReference>
<dbReference type="InterPro" id="IPR001584">
    <property type="entry name" value="Integrase_cat-core"/>
</dbReference>
<dbReference type="Gene3D" id="3.30.420.10">
    <property type="entry name" value="Ribonuclease H-like superfamily/Ribonuclease H"/>
    <property type="match status" value="1"/>
</dbReference>
<dbReference type="Proteomes" id="UP000030019">
    <property type="component" value="Unassembled WGS sequence"/>
</dbReference>
<proteinExistence type="predicted"/>
<dbReference type="InterPro" id="IPR036397">
    <property type="entry name" value="RNaseH_sf"/>
</dbReference>
<gene>
    <name evidence="2" type="ORF">SSIN_1112</name>
</gene>
<sequence length="151" mass="17557">MAFKTIYNWIYSGVIQVELATLRRKGKSRQVPETRGKFTIGTPISKRPKEVTKREVVGHWELDTVVSPRGDSKGCLATFLERKTRFYLAFKMPDRTAKSMLSAIEQFTKLFPKEFLKTFTSDRGKEFACFPFVEQMGIPFYFADAYSSWQR</sequence>
<keyword evidence="3" id="KW-1185">Reference proteome</keyword>
<dbReference type="GO" id="GO:0003676">
    <property type="term" value="F:nucleic acid binding"/>
    <property type="evidence" value="ECO:0007669"/>
    <property type="project" value="InterPro"/>
</dbReference>
<name>A0A0A0DGB2_9STRE</name>
<feature type="domain" description="Integrase catalytic" evidence="1">
    <location>
        <begin position="44"/>
        <end position="151"/>
    </location>
</feature>